<reference evidence="3" key="1">
    <citation type="submission" date="2023-03" db="EMBL/GenBank/DDBJ databases">
        <title>Massive genome expansion in bonnet fungi (Mycena s.s.) driven by repeated elements and novel gene families across ecological guilds.</title>
        <authorList>
            <consortium name="Lawrence Berkeley National Laboratory"/>
            <person name="Harder C.B."/>
            <person name="Miyauchi S."/>
            <person name="Viragh M."/>
            <person name="Kuo A."/>
            <person name="Thoen E."/>
            <person name="Andreopoulos B."/>
            <person name="Lu D."/>
            <person name="Skrede I."/>
            <person name="Drula E."/>
            <person name="Henrissat B."/>
            <person name="Morin E."/>
            <person name="Kohler A."/>
            <person name="Barry K."/>
            <person name="LaButti K."/>
            <person name="Morin E."/>
            <person name="Salamov A."/>
            <person name="Lipzen A."/>
            <person name="Mereny Z."/>
            <person name="Hegedus B."/>
            <person name="Baldrian P."/>
            <person name="Stursova M."/>
            <person name="Weitz H."/>
            <person name="Taylor A."/>
            <person name="Grigoriev I.V."/>
            <person name="Nagy L.G."/>
            <person name="Martin F."/>
            <person name="Kauserud H."/>
        </authorList>
    </citation>
    <scope>NUCLEOTIDE SEQUENCE</scope>
    <source>
        <strain evidence="3">CBHHK200</strain>
    </source>
</reference>
<gene>
    <name evidence="3" type="ORF">C8F04DRAFT_1232141</name>
</gene>
<sequence length="360" mass="39119">MLSQLYVLVSMAILLAGQAAASPVPMPRYLARRAPQPLDTIPAYVKRDVPVEQASTAPNAPRTLKAVMSPNRMLLPAPNGQVLPYSAENVKGRRDVPVEQASTAPNGIVLPYSAQNVKGRDVAEQDAATAPNGQVLPYSAENVKGRDVAEQDACYRAQLAKFFRTAPRTSKVVMSQSRMPLPRPTGQVLPYSAENVKGRDVAEQDAATAPNGQVLPYSAENVKGRDVAEQDAATAPNGQVLPYSAENVKGRRDVPVEQASTAPNGIVLPYSAQNVKGRDVAEQDAATAPNWPSSSVQRRERQGSPRCPRRASFDRAQWHRSSLQRAERQGPLNAPSMPWLGRIDLKHIFENELCYEVPTC</sequence>
<feature type="region of interest" description="Disordered" evidence="1">
    <location>
        <begin position="278"/>
        <end position="334"/>
    </location>
</feature>
<accession>A0AAD6T5M7</accession>
<name>A0AAD6T5M7_9AGAR</name>
<comment type="caution">
    <text evidence="3">The sequence shown here is derived from an EMBL/GenBank/DDBJ whole genome shotgun (WGS) entry which is preliminary data.</text>
</comment>
<evidence type="ECO:0000256" key="1">
    <source>
        <dbReference type="SAM" id="MobiDB-lite"/>
    </source>
</evidence>
<organism evidence="3 4">
    <name type="scientific">Mycena alexandri</name>
    <dbReference type="NCBI Taxonomy" id="1745969"/>
    <lineage>
        <taxon>Eukaryota</taxon>
        <taxon>Fungi</taxon>
        <taxon>Dikarya</taxon>
        <taxon>Basidiomycota</taxon>
        <taxon>Agaricomycotina</taxon>
        <taxon>Agaricomycetes</taxon>
        <taxon>Agaricomycetidae</taxon>
        <taxon>Agaricales</taxon>
        <taxon>Marasmiineae</taxon>
        <taxon>Mycenaceae</taxon>
        <taxon>Mycena</taxon>
    </lineage>
</organism>
<dbReference type="AlphaFoldDB" id="A0AAD6T5M7"/>
<keyword evidence="2" id="KW-0732">Signal</keyword>
<feature type="signal peptide" evidence="2">
    <location>
        <begin position="1"/>
        <end position="21"/>
    </location>
</feature>
<keyword evidence="4" id="KW-1185">Reference proteome</keyword>
<dbReference type="EMBL" id="JARJCM010000033">
    <property type="protein sequence ID" value="KAJ7038253.1"/>
    <property type="molecule type" value="Genomic_DNA"/>
</dbReference>
<proteinExistence type="predicted"/>
<dbReference type="Proteomes" id="UP001218188">
    <property type="component" value="Unassembled WGS sequence"/>
</dbReference>
<evidence type="ECO:0000313" key="4">
    <source>
        <dbReference type="Proteomes" id="UP001218188"/>
    </source>
</evidence>
<protein>
    <submittedName>
        <fullName evidence="3">Uncharacterized protein</fullName>
    </submittedName>
</protein>
<feature type="chain" id="PRO_5042095525" evidence="2">
    <location>
        <begin position="22"/>
        <end position="360"/>
    </location>
</feature>
<evidence type="ECO:0000256" key="2">
    <source>
        <dbReference type="SAM" id="SignalP"/>
    </source>
</evidence>
<evidence type="ECO:0000313" key="3">
    <source>
        <dbReference type="EMBL" id="KAJ7038253.1"/>
    </source>
</evidence>